<keyword evidence="1" id="KW-0732">Signal</keyword>
<organism evidence="2 3">
    <name type="scientific">Yersinia massiliensis</name>
    <dbReference type="NCBI Taxonomy" id="419257"/>
    <lineage>
        <taxon>Bacteria</taxon>
        <taxon>Pseudomonadati</taxon>
        <taxon>Pseudomonadota</taxon>
        <taxon>Gammaproteobacteria</taxon>
        <taxon>Enterobacterales</taxon>
        <taxon>Yersiniaceae</taxon>
        <taxon>Yersinia</taxon>
    </lineage>
</organism>
<feature type="chain" id="PRO_5047435078" evidence="1">
    <location>
        <begin position="23"/>
        <end position="288"/>
    </location>
</feature>
<evidence type="ECO:0000256" key="1">
    <source>
        <dbReference type="SAM" id="SignalP"/>
    </source>
</evidence>
<sequence>MRNIITLLLSLTVLILPSMSFALDVYGEVHPQRYTFFLTPQGGNALKAVNDKTAALLNTAQQGNMNDALTVSALQKEGYDRVGIAPFYPSDRSQSAIRDDGQAVKAVTCVMTTVTVPNSTRKVTMDRTWCQDEVGAAYIGFSGWVHRDVVQKACRVGDADCPVYLSLQGDDPTIRNDAVRFRASRKPVGETSNVDELRANGCAMANESVRLDSGTPGRCSAITGIDASPGSKKMVAHFKTDTGESGTLEVTFDTPHSRTVMARPVGSFYTQSLKNGKWVCTGAYGACY</sequence>
<gene>
    <name evidence="2" type="ORF">DA391_00375</name>
</gene>
<dbReference type="EMBL" id="CP028487">
    <property type="protein sequence ID" value="AVX36252.1"/>
    <property type="molecule type" value="Genomic_DNA"/>
</dbReference>
<feature type="signal peptide" evidence="1">
    <location>
        <begin position="1"/>
        <end position="22"/>
    </location>
</feature>
<evidence type="ECO:0000313" key="2">
    <source>
        <dbReference type="EMBL" id="AVX36252.1"/>
    </source>
</evidence>
<accession>A0ABM6UMZ9</accession>
<proteinExistence type="predicted"/>
<dbReference type="RefSeq" id="WP_108087231.1">
    <property type="nucleotide sequence ID" value="NZ_CP028487.1"/>
</dbReference>
<keyword evidence="3" id="KW-1185">Reference proteome</keyword>
<reference evidence="3" key="1">
    <citation type="journal article" date="2018" name="Genome Announc.">
        <title>First complete genome sequence of Yersinia massiliensis.</title>
        <authorList>
            <person name="Thomas M.C."/>
            <person name="Arling V."/>
            <person name="Goji N."/>
            <person name="Janzen T.W."/>
            <person name="Duceppe M.-O."/>
            <person name="Mathews A."/>
            <person name="Carrillo C."/>
            <person name="Amoako K."/>
        </authorList>
    </citation>
    <scope>NUCLEOTIDE SEQUENCE [LARGE SCALE GENOMIC DNA]</scope>
    <source>
        <strain evidence="3">GTA</strain>
    </source>
</reference>
<evidence type="ECO:0000313" key="3">
    <source>
        <dbReference type="Proteomes" id="UP000240908"/>
    </source>
</evidence>
<dbReference type="Proteomes" id="UP000240908">
    <property type="component" value="Chromosome"/>
</dbReference>
<protein>
    <submittedName>
        <fullName evidence="2">Uncharacterized protein</fullName>
    </submittedName>
</protein>
<name>A0ABM6UMZ9_9GAMM</name>